<evidence type="ECO:0000313" key="2">
    <source>
        <dbReference type="EMBL" id="KAA5418342.1"/>
    </source>
</evidence>
<evidence type="ECO:0000313" key="3">
    <source>
        <dbReference type="Proteomes" id="UP000482653"/>
    </source>
</evidence>
<dbReference type="PANTHER" id="PTHR34387">
    <property type="entry name" value="SLR1258 PROTEIN"/>
    <property type="match status" value="1"/>
</dbReference>
<dbReference type="AlphaFoldDB" id="A0A6L3K0X8"/>
<dbReference type="GeneID" id="92989769"/>
<protein>
    <submittedName>
        <fullName evidence="2">SIMPL domain-containing protein</fullName>
    </submittedName>
</protein>
<evidence type="ECO:0000256" key="1">
    <source>
        <dbReference type="SAM" id="SignalP"/>
    </source>
</evidence>
<dbReference type="Pfam" id="PF04402">
    <property type="entry name" value="SIMPL"/>
    <property type="match status" value="1"/>
</dbReference>
<feature type="chain" id="PRO_5026667278" evidence="1">
    <location>
        <begin position="21"/>
        <end position="235"/>
    </location>
</feature>
<dbReference type="InterPro" id="IPR052022">
    <property type="entry name" value="26kDa_periplasmic_antigen"/>
</dbReference>
<dbReference type="RefSeq" id="WP_007748996.1">
    <property type="nucleotide sequence ID" value="NZ_VVYX01000015.1"/>
</dbReference>
<accession>A0A6L3K0X8</accession>
<dbReference type="EMBL" id="VVYX01000015">
    <property type="protein sequence ID" value="KAA5418342.1"/>
    <property type="molecule type" value="Genomic_DNA"/>
</dbReference>
<dbReference type="Proteomes" id="UP000482653">
    <property type="component" value="Unassembled WGS sequence"/>
</dbReference>
<sequence length="235" mass="27080">MKKYGLIFIMSLLVCVTMKAQECERYIEVTGTSEMEVVPDEIHYLIEIQEYFEEEFDGVSKPEQYKTKVPITRIEQELMQAIHDAGIPDSAVRVQEYGNNWRHQGHDFLISKQLDITLQDFKQIDRIVQKLNTRGIHSMSIGKLDNKDILTYHQKAKIEALKAAQRKAAYLVEALDKKLGSVIRIVENTNANSGMFGALQSNVMSMNAGGYDNFRTIQLKYSMTVRFEITDWMSR</sequence>
<dbReference type="GO" id="GO:0006974">
    <property type="term" value="P:DNA damage response"/>
    <property type="evidence" value="ECO:0007669"/>
    <property type="project" value="TreeGrafter"/>
</dbReference>
<dbReference type="Gene3D" id="3.30.110.170">
    <property type="entry name" value="Protein of unknown function (DUF541), domain 1"/>
    <property type="match status" value="1"/>
</dbReference>
<proteinExistence type="predicted"/>
<organism evidence="2 3">
    <name type="scientific">Bacteroides cellulosilyticus</name>
    <dbReference type="NCBI Taxonomy" id="246787"/>
    <lineage>
        <taxon>Bacteria</taxon>
        <taxon>Pseudomonadati</taxon>
        <taxon>Bacteroidota</taxon>
        <taxon>Bacteroidia</taxon>
        <taxon>Bacteroidales</taxon>
        <taxon>Bacteroidaceae</taxon>
        <taxon>Bacteroides</taxon>
    </lineage>
</organism>
<feature type="signal peptide" evidence="1">
    <location>
        <begin position="1"/>
        <end position="20"/>
    </location>
</feature>
<reference evidence="2 3" key="1">
    <citation type="journal article" date="2019" name="Nat. Med.">
        <title>A library of human gut bacterial isolates paired with longitudinal multiomics data enables mechanistic microbiome research.</title>
        <authorList>
            <person name="Poyet M."/>
            <person name="Groussin M."/>
            <person name="Gibbons S.M."/>
            <person name="Avila-Pacheco J."/>
            <person name="Jiang X."/>
            <person name="Kearney S.M."/>
            <person name="Perrotta A.R."/>
            <person name="Berdy B."/>
            <person name="Zhao S."/>
            <person name="Lieberman T.D."/>
            <person name="Swanson P.K."/>
            <person name="Smith M."/>
            <person name="Roesemann S."/>
            <person name="Alexander J.E."/>
            <person name="Rich S.A."/>
            <person name="Livny J."/>
            <person name="Vlamakis H."/>
            <person name="Clish C."/>
            <person name="Bullock K."/>
            <person name="Deik A."/>
            <person name="Scott J."/>
            <person name="Pierce K.A."/>
            <person name="Xavier R.J."/>
            <person name="Alm E.J."/>
        </authorList>
    </citation>
    <scope>NUCLEOTIDE SEQUENCE [LARGE SCALE GENOMIC DNA]</scope>
    <source>
        <strain evidence="2 3">BIOML-A8</strain>
    </source>
</reference>
<keyword evidence="1" id="KW-0732">Signal</keyword>
<comment type="caution">
    <text evidence="2">The sequence shown here is derived from an EMBL/GenBank/DDBJ whole genome shotgun (WGS) entry which is preliminary data.</text>
</comment>
<dbReference type="PANTHER" id="PTHR34387:SF1">
    <property type="entry name" value="PERIPLASMIC IMMUNOGENIC PROTEIN"/>
    <property type="match status" value="1"/>
</dbReference>
<dbReference type="Gene3D" id="3.30.70.2970">
    <property type="entry name" value="Protein of unknown function (DUF541), domain 2"/>
    <property type="match status" value="1"/>
</dbReference>
<dbReference type="InterPro" id="IPR007497">
    <property type="entry name" value="SIMPL/DUF541"/>
</dbReference>
<gene>
    <name evidence="2" type="ORF">F2Y87_14430</name>
</gene>
<name>A0A6L3K0X8_9BACE</name>